<reference evidence="1" key="1">
    <citation type="submission" date="2022-08" db="EMBL/GenBank/DDBJ databases">
        <title>Genome Sequence of Lecanicillium fungicola.</title>
        <authorList>
            <person name="Buettner E."/>
        </authorList>
    </citation>
    <scope>NUCLEOTIDE SEQUENCE</scope>
    <source>
        <strain evidence="1">Babe33</strain>
    </source>
</reference>
<evidence type="ECO:0000313" key="2">
    <source>
        <dbReference type="Proteomes" id="UP001143910"/>
    </source>
</evidence>
<name>A0ACC1MMA6_9HYPO</name>
<dbReference type="Proteomes" id="UP001143910">
    <property type="component" value="Unassembled WGS sequence"/>
</dbReference>
<proteinExistence type="predicted"/>
<evidence type="ECO:0000313" key="1">
    <source>
        <dbReference type="EMBL" id="KAJ2967817.1"/>
    </source>
</evidence>
<gene>
    <name evidence="1" type="ORF">NQ176_g9485</name>
</gene>
<comment type="caution">
    <text evidence="1">The sequence shown here is derived from an EMBL/GenBank/DDBJ whole genome shotgun (WGS) entry which is preliminary data.</text>
</comment>
<protein>
    <submittedName>
        <fullName evidence="1">Uncharacterized protein</fullName>
    </submittedName>
</protein>
<keyword evidence="2" id="KW-1185">Reference proteome</keyword>
<organism evidence="1 2">
    <name type="scientific">Zarea fungicola</name>
    <dbReference type="NCBI Taxonomy" id="93591"/>
    <lineage>
        <taxon>Eukaryota</taxon>
        <taxon>Fungi</taxon>
        <taxon>Dikarya</taxon>
        <taxon>Ascomycota</taxon>
        <taxon>Pezizomycotina</taxon>
        <taxon>Sordariomycetes</taxon>
        <taxon>Hypocreomycetidae</taxon>
        <taxon>Hypocreales</taxon>
        <taxon>Cordycipitaceae</taxon>
        <taxon>Zarea</taxon>
    </lineage>
</organism>
<dbReference type="EMBL" id="JANJQO010002181">
    <property type="protein sequence ID" value="KAJ2967817.1"/>
    <property type="molecule type" value="Genomic_DNA"/>
</dbReference>
<sequence>MILVCIAELNRRECRLEGCPAIALLVDGAVNSSAEVARGHVQRLKLGASISRHQLASGAELHRKWSDAPNLHLCTRRHHQSPPPCLPPDRQFATPPRFAAQARVGGQRRLASSATENEFIKERQHIKDHAKGTTELWRKISLYGVAPCVIAASANAYYLWNDHWEHWSHMPPLEERTEYAYQNIRTKNYQWGNGDQTLFWNEKVNYHNKDKVA</sequence>
<accession>A0ACC1MMA6</accession>